<accession>A0AAW0R4X1</accession>
<reference evidence="2 3" key="1">
    <citation type="submission" date="2023-01" db="EMBL/GenBank/DDBJ databases">
        <title>Analysis of 21 Apiospora genomes using comparative genomics revels a genus with tremendous synthesis potential of carbohydrate active enzymes and secondary metabolites.</title>
        <authorList>
            <person name="Sorensen T."/>
        </authorList>
    </citation>
    <scope>NUCLEOTIDE SEQUENCE [LARGE SCALE GENOMIC DNA]</scope>
    <source>
        <strain evidence="2 3">CBS 117206</strain>
    </source>
</reference>
<evidence type="ECO:0000256" key="1">
    <source>
        <dbReference type="SAM" id="MobiDB-lite"/>
    </source>
</evidence>
<dbReference type="AlphaFoldDB" id="A0AAW0R4X1"/>
<gene>
    <name evidence="2" type="ORF">PG999_003961</name>
</gene>
<evidence type="ECO:0000313" key="2">
    <source>
        <dbReference type="EMBL" id="KAK8124043.1"/>
    </source>
</evidence>
<sequence>MSRQFWDPKYTNHLISSETWKHVLSFGITYQEAGTVNGGKEYAKTMVVDSDEAGWKPFDVTEEFRAALDSGIQSASDIEQADYCLAHGYFTAHVMDQHLRVPVLVTPDGIKTYFLLAVLVRLKDVLFLSQLQAFLKEIKDTLGDEWHENTETVFPQRLLVVLMQPEEFNNMYIIEDQVTDQHHGIYMDLGFKRPVTPRAPKKPEKEQDAQDTDGEPSHGGMTVRGPSFELEESDRPVY</sequence>
<feature type="region of interest" description="Disordered" evidence="1">
    <location>
        <begin position="196"/>
        <end position="238"/>
    </location>
</feature>
<dbReference type="EMBL" id="JAQQWP010000003">
    <property type="protein sequence ID" value="KAK8124043.1"/>
    <property type="molecule type" value="Genomic_DNA"/>
</dbReference>
<dbReference type="Proteomes" id="UP001392437">
    <property type="component" value="Unassembled WGS sequence"/>
</dbReference>
<keyword evidence="3" id="KW-1185">Reference proteome</keyword>
<comment type="caution">
    <text evidence="2">The sequence shown here is derived from an EMBL/GenBank/DDBJ whole genome shotgun (WGS) entry which is preliminary data.</text>
</comment>
<proteinExistence type="predicted"/>
<evidence type="ECO:0000313" key="3">
    <source>
        <dbReference type="Proteomes" id="UP001392437"/>
    </source>
</evidence>
<protein>
    <submittedName>
        <fullName evidence="2">Uncharacterized protein</fullName>
    </submittedName>
</protein>
<organism evidence="2 3">
    <name type="scientific">Apiospora kogelbergensis</name>
    <dbReference type="NCBI Taxonomy" id="1337665"/>
    <lineage>
        <taxon>Eukaryota</taxon>
        <taxon>Fungi</taxon>
        <taxon>Dikarya</taxon>
        <taxon>Ascomycota</taxon>
        <taxon>Pezizomycotina</taxon>
        <taxon>Sordariomycetes</taxon>
        <taxon>Xylariomycetidae</taxon>
        <taxon>Amphisphaeriales</taxon>
        <taxon>Apiosporaceae</taxon>
        <taxon>Apiospora</taxon>
    </lineage>
</organism>
<name>A0AAW0R4X1_9PEZI</name>